<evidence type="ECO:0000313" key="2">
    <source>
        <dbReference type="Proteomes" id="UP000308038"/>
    </source>
</evidence>
<reference evidence="1 2" key="1">
    <citation type="submission" date="2019-04" db="EMBL/GenBank/DDBJ databases">
        <title>Microbes associate with the intestines of laboratory mice.</title>
        <authorList>
            <person name="Navarre W."/>
            <person name="Wong E."/>
            <person name="Huang K.C."/>
            <person name="Tropini C."/>
            <person name="Ng K."/>
            <person name="Yu B."/>
        </authorList>
    </citation>
    <scope>NUCLEOTIDE SEQUENCE [LARGE SCALE GENOMIC DNA]</scope>
    <source>
        <strain evidence="1 2">NM83_B4-11</strain>
    </source>
</reference>
<keyword evidence="2" id="KW-1185">Reference proteome</keyword>
<name>A0ABY2QIP7_9SPHN</name>
<gene>
    <name evidence="1" type="ORF">E5988_07210</name>
</gene>
<dbReference type="RefSeq" id="WP_136451228.1">
    <property type="nucleotide sequence ID" value="NZ_SSTI01000004.1"/>
</dbReference>
<evidence type="ECO:0000313" key="1">
    <source>
        <dbReference type="EMBL" id="THG40597.1"/>
    </source>
</evidence>
<comment type="caution">
    <text evidence="1">The sequence shown here is derived from an EMBL/GenBank/DDBJ whole genome shotgun (WGS) entry which is preliminary data.</text>
</comment>
<sequence length="180" mass="18755">MATARQDDAAFPDGLDPSHAEPVSGLRAHASPLAFIILGAIVATAMTGALGGAPAPVTTINAPAAVMEVKVARPLRSGLFFETHIRVVARQDIAKPVIGIDAALWRDLTINSQIPAPSDESFADGQYRFDYPALKAGDTLEIKIDGQTNPPLVGRLAGTITLLDGDTRLSAVALSIPVLP</sequence>
<dbReference type="Proteomes" id="UP000308038">
    <property type="component" value="Unassembled WGS sequence"/>
</dbReference>
<dbReference type="EMBL" id="SSTI01000004">
    <property type="protein sequence ID" value="THG40597.1"/>
    <property type="molecule type" value="Genomic_DNA"/>
</dbReference>
<protein>
    <submittedName>
        <fullName evidence="1">Uncharacterized protein</fullName>
    </submittedName>
</protein>
<organism evidence="1 2">
    <name type="scientific">Sphingomonas olei</name>
    <dbReference type="NCBI Taxonomy" id="1886787"/>
    <lineage>
        <taxon>Bacteria</taxon>
        <taxon>Pseudomonadati</taxon>
        <taxon>Pseudomonadota</taxon>
        <taxon>Alphaproteobacteria</taxon>
        <taxon>Sphingomonadales</taxon>
        <taxon>Sphingomonadaceae</taxon>
        <taxon>Sphingomonas</taxon>
    </lineage>
</organism>
<proteinExistence type="predicted"/>
<accession>A0ABY2QIP7</accession>